<feature type="transmembrane region" description="Helical" evidence="8">
    <location>
        <begin position="83"/>
        <end position="102"/>
    </location>
</feature>
<dbReference type="CDD" id="cd16015">
    <property type="entry name" value="LTA_synthase"/>
    <property type="match status" value="1"/>
</dbReference>
<gene>
    <name evidence="10" type="ORF">H8S11_06185</name>
</gene>
<feature type="region of interest" description="Disordered" evidence="7">
    <location>
        <begin position="246"/>
        <end position="269"/>
    </location>
</feature>
<comment type="caution">
    <text evidence="10">The sequence shown here is derived from an EMBL/GenBank/DDBJ whole genome shotgun (WGS) entry which is preliminary data.</text>
</comment>
<keyword evidence="4 8" id="KW-0812">Transmembrane</keyword>
<feature type="transmembrane region" description="Helical" evidence="8">
    <location>
        <begin position="27"/>
        <end position="48"/>
    </location>
</feature>
<feature type="region of interest" description="Disordered" evidence="7">
    <location>
        <begin position="1"/>
        <end position="23"/>
    </location>
</feature>
<dbReference type="AlphaFoldDB" id="A0A8J6J7Y6"/>
<dbReference type="InterPro" id="IPR017850">
    <property type="entry name" value="Alkaline_phosphatase_core_sf"/>
</dbReference>
<evidence type="ECO:0000256" key="2">
    <source>
        <dbReference type="ARBA" id="ARBA00004936"/>
    </source>
</evidence>
<feature type="domain" description="Sulfatase N-terminal" evidence="9">
    <location>
        <begin position="316"/>
        <end position="615"/>
    </location>
</feature>
<feature type="transmembrane region" description="Helical" evidence="8">
    <location>
        <begin position="171"/>
        <end position="191"/>
    </location>
</feature>
<dbReference type="GO" id="GO:0005886">
    <property type="term" value="C:plasma membrane"/>
    <property type="evidence" value="ECO:0007669"/>
    <property type="project" value="UniProtKB-SubCell"/>
</dbReference>
<evidence type="ECO:0000256" key="3">
    <source>
        <dbReference type="ARBA" id="ARBA00022475"/>
    </source>
</evidence>
<proteinExistence type="predicted"/>
<evidence type="ECO:0000256" key="1">
    <source>
        <dbReference type="ARBA" id="ARBA00004651"/>
    </source>
</evidence>
<dbReference type="PANTHER" id="PTHR47371">
    <property type="entry name" value="LIPOTEICHOIC ACID SYNTHASE"/>
    <property type="match status" value="1"/>
</dbReference>
<evidence type="ECO:0000313" key="11">
    <source>
        <dbReference type="Proteomes" id="UP000628736"/>
    </source>
</evidence>
<evidence type="ECO:0000259" key="9">
    <source>
        <dbReference type="Pfam" id="PF00884"/>
    </source>
</evidence>
<dbReference type="InterPro" id="IPR000917">
    <property type="entry name" value="Sulfatase_N"/>
</dbReference>
<dbReference type="Gene3D" id="3.30.1120.170">
    <property type="match status" value="1"/>
</dbReference>
<dbReference type="RefSeq" id="WP_186852542.1">
    <property type="nucleotide sequence ID" value="NZ_JACOPO010000003.1"/>
</dbReference>
<feature type="transmembrane region" description="Helical" evidence="8">
    <location>
        <begin position="54"/>
        <end position="76"/>
    </location>
</feature>
<dbReference type="Proteomes" id="UP000628736">
    <property type="component" value="Unassembled WGS sequence"/>
</dbReference>
<protein>
    <submittedName>
        <fullName evidence="10">LTA synthase family protein</fullName>
    </submittedName>
</protein>
<dbReference type="Pfam" id="PF00884">
    <property type="entry name" value="Sulfatase"/>
    <property type="match status" value="1"/>
</dbReference>
<keyword evidence="6 8" id="KW-0472">Membrane</keyword>
<dbReference type="EMBL" id="JACOPO010000003">
    <property type="protein sequence ID" value="MBC5722396.1"/>
    <property type="molecule type" value="Genomic_DNA"/>
</dbReference>
<evidence type="ECO:0000256" key="5">
    <source>
        <dbReference type="ARBA" id="ARBA00022989"/>
    </source>
</evidence>
<keyword evidence="5 8" id="KW-1133">Transmembrane helix</keyword>
<name>A0A8J6J7Y6_9FIRM</name>
<keyword evidence="3" id="KW-1003">Cell membrane</keyword>
<evidence type="ECO:0000256" key="8">
    <source>
        <dbReference type="SAM" id="Phobius"/>
    </source>
</evidence>
<keyword evidence="11" id="KW-1185">Reference proteome</keyword>
<organism evidence="10 11">
    <name type="scientific">Flintibacter hominis</name>
    <dbReference type="NCBI Taxonomy" id="2763048"/>
    <lineage>
        <taxon>Bacteria</taxon>
        <taxon>Bacillati</taxon>
        <taxon>Bacillota</taxon>
        <taxon>Clostridia</taxon>
        <taxon>Eubacteriales</taxon>
        <taxon>Flintibacter</taxon>
    </lineage>
</organism>
<accession>A0A8J6J7Y6</accession>
<comment type="subcellular location">
    <subcellularLocation>
        <location evidence="1">Cell membrane</location>
        <topology evidence="1">Multi-pass membrane protein</topology>
    </subcellularLocation>
</comment>
<dbReference type="SUPFAM" id="SSF53649">
    <property type="entry name" value="Alkaline phosphatase-like"/>
    <property type="match status" value="1"/>
</dbReference>
<evidence type="ECO:0000256" key="6">
    <source>
        <dbReference type="ARBA" id="ARBA00023136"/>
    </source>
</evidence>
<feature type="compositionally biased region" description="Low complexity" evidence="7">
    <location>
        <begin position="247"/>
        <end position="257"/>
    </location>
</feature>
<dbReference type="Gene3D" id="3.40.720.10">
    <property type="entry name" value="Alkaline Phosphatase, subunit A"/>
    <property type="match status" value="1"/>
</dbReference>
<evidence type="ECO:0000256" key="7">
    <source>
        <dbReference type="SAM" id="MobiDB-lite"/>
    </source>
</evidence>
<evidence type="ECO:0000256" key="4">
    <source>
        <dbReference type="ARBA" id="ARBA00022692"/>
    </source>
</evidence>
<dbReference type="InterPro" id="IPR050448">
    <property type="entry name" value="OpgB/LTA_synthase_biosynth"/>
</dbReference>
<evidence type="ECO:0000313" key="10">
    <source>
        <dbReference type="EMBL" id="MBC5722396.1"/>
    </source>
</evidence>
<reference evidence="10" key="1">
    <citation type="submission" date="2020-08" db="EMBL/GenBank/DDBJ databases">
        <title>Genome public.</title>
        <authorList>
            <person name="Liu C."/>
            <person name="Sun Q."/>
        </authorList>
    </citation>
    <scope>NUCLEOTIDE SEQUENCE</scope>
    <source>
        <strain evidence="10">NSJ-23</strain>
    </source>
</reference>
<feature type="transmembrane region" description="Helical" evidence="8">
    <location>
        <begin position="138"/>
        <end position="159"/>
    </location>
</feature>
<dbReference type="PANTHER" id="PTHR47371:SF3">
    <property type="entry name" value="PHOSPHOGLYCEROL TRANSFERASE I"/>
    <property type="match status" value="1"/>
</dbReference>
<sequence length="704" mass="78910">MSRPYSGKRIYQERRSSRTGSGSGQTLGRVMFFPLQILYLELVLHIYMGNYLGYLPIYLVFSLAGGLFVAAFTLPFSRLANCIITKVLAFLFSLIYVVEIIAKKILTTYYGFSAVKMAAGNRLIDYADVIVSTLVRSIPIILLLFLPAILIIAFGGRLLGFGRFDIRFSGVVLAGAVIFHLLGLGMVHLPWKGDLTPKQLYRMDTNMDDQVEQLGMWTSLRLDVKHLFFPADNTLDADFSGLGDLGGSSSSEEGGSSQNLEDPEPVIDTSPNVMDVDLSQIAETATNQDIQWLANYFNSVTPTRKNEYTGMFEGYNVIFLTLEGFSGYAIDPELTPTLYKLTHEGFVFNNFYTALHFTSTSGGECQNLLGLYPKNGNPATLPRTGDLGTNLYFSLAQQLGREGYLVQGYHPNSNMYNREKSHPNLGYDWRQFGMGFDNLELSESGKLLWPQRDKYMIQASIDNYLNSEAPFHVYYLTISGHMPYSNNRVANQYRDLVDPLPYSDTTKNYVATVIEVDRALEYLIQRLEEAGKLDSTLIVAAPDHIPYFDVATLEELAGESFGSSEDLEYLKEGNINFDVYRNSLILWSASMEEPVEVDKVCCQVDILPTVSNLLGLEYDSRMLDGSDILSDNEGLVVFSSKCWRSDRGFYDRYTSTFTPAAGVSMTAEEQEDYVSAMKKLVQYKLDSTALVIENDFYGYVFGNG</sequence>
<comment type="pathway">
    <text evidence="2">Cell wall biogenesis; lipoteichoic acid biosynthesis.</text>
</comment>